<dbReference type="EMBL" id="WFKJ01000058">
    <property type="protein sequence ID" value="KAB7887805.1"/>
    <property type="molecule type" value="Genomic_DNA"/>
</dbReference>
<dbReference type="GO" id="GO:0005524">
    <property type="term" value="F:ATP binding"/>
    <property type="evidence" value="ECO:0007669"/>
    <property type="project" value="UniProtKB-KW"/>
</dbReference>
<keyword evidence="4 7" id="KW-0067">ATP-binding</keyword>
<sequence>MNNKNPDSIIDFENIYVSYDVKPILENINLKIKEKQHWVILGSNGSGKSTLIKLISNDLYPNTKYPFKKEMFGKKRWGILDLKKNLGIITNDLHNYFEKQGSFLSTYEVVLSGYFSSIGVFKHQDFTKEQHKKALEVLEFLEILDIKDKRVGQMSTGQLRRCIIGRALIHNPKAFILDEPTVGLDIKAQNSFIKLIQKLSSKASIILVTHHIEEIFDEISHVALMYNKTIFKQGKKDEILTSENLSEIFEIDIKLEKENQKYYIKSI</sequence>
<evidence type="ECO:0000259" key="5">
    <source>
        <dbReference type="PROSITE" id="PS50893"/>
    </source>
</evidence>
<evidence type="ECO:0000256" key="1">
    <source>
        <dbReference type="ARBA" id="ARBA00005417"/>
    </source>
</evidence>
<comment type="caution">
    <text evidence="7">The sequence shown here is derived from an EMBL/GenBank/DDBJ whole genome shotgun (WGS) entry which is preliminary data.</text>
</comment>
<dbReference type="Pfam" id="PF00005">
    <property type="entry name" value="ABC_tran"/>
    <property type="match status" value="1"/>
</dbReference>
<dbReference type="PANTHER" id="PTHR42734:SF17">
    <property type="entry name" value="METAL TRANSPORT SYSTEM ATP-BINDING PROTEIN TM_0124-RELATED"/>
    <property type="match status" value="1"/>
</dbReference>
<organism evidence="7 9">
    <name type="scientific">Poseidonibacter ostreae</name>
    <dbReference type="NCBI Taxonomy" id="2654171"/>
    <lineage>
        <taxon>Bacteria</taxon>
        <taxon>Pseudomonadati</taxon>
        <taxon>Campylobacterota</taxon>
        <taxon>Epsilonproteobacteria</taxon>
        <taxon>Campylobacterales</taxon>
        <taxon>Arcobacteraceae</taxon>
        <taxon>Poseidonibacter</taxon>
    </lineage>
</organism>
<dbReference type="PANTHER" id="PTHR42734">
    <property type="entry name" value="METAL TRANSPORT SYSTEM ATP-BINDING PROTEIN TM_0124-RELATED"/>
    <property type="match status" value="1"/>
</dbReference>
<dbReference type="SUPFAM" id="SSF52540">
    <property type="entry name" value="P-loop containing nucleoside triphosphate hydrolases"/>
    <property type="match status" value="1"/>
</dbReference>
<dbReference type="InterPro" id="IPR003593">
    <property type="entry name" value="AAA+_ATPase"/>
</dbReference>
<dbReference type="InterPro" id="IPR050153">
    <property type="entry name" value="Metal_Ion_Import_ABC"/>
</dbReference>
<comment type="similarity">
    <text evidence="1">Belongs to the ABC transporter superfamily.</text>
</comment>
<keyword evidence="8" id="KW-1185">Reference proteome</keyword>
<dbReference type="PROSITE" id="PS50893">
    <property type="entry name" value="ABC_TRANSPORTER_2"/>
    <property type="match status" value="1"/>
</dbReference>
<proteinExistence type="inferred from homology"/>
<evidence type="ECO:0000256" key="3">
    <source>
        <dbReference type="ARBA" id="ARBA00022741"/>
    </source>
</evidence>
<evidence type="ECO:0000313" key="8">
    <source>
        <dbReference type="Proteomes" id="UP000461010"/>
    </source>
</evidence>
<dbReference type="InterPro" id="IPR003439">
    <property type="entry name" value="ABC_transporter-like_ATP-bd"/>
</dbReference>
<dbReference type="InterPro" id="IPR027417">
    <property type="entry name" value="P-loop_NTPase"/>
</dbReference>
<feature type="domain" description="ABC transporter" evidence="5">
    <location>
        <begin position="10"/>
        <end position="252"/>
    </location>
</feature>
<evidence type="ECO:0000256" key="4">
    <source>
        <dbReference type="ARBA" id="ARBA00022840"/>
    </source>
</evidence>
<evidence type="ECO:0000313" key="6">
    <source>
        <dbReference type="EMBL" id="KAB7887805.1"/>
    </source>
</evidence>
<name>A0A6L4WS99_9BACT</name>
<dbReference type="RefSeq" id="WP_152191951.1">
    <property type="nucleotide sequence ID" value="NZ_WFKI01000013.1"/>
</dbReference>
<accession>A0A6L4WS99</accession>
<dbReference type="Proteomes" id="UP000472839">
    <property type="component" value="Unassembled WGS sequence"/>
</dbReference>
<gene>
    <name evidence="6" type="ORF">GBG18_13690</name>
    <name evidence="7" type="ORF">GBG19_08625</name>
</gene>
<protein>
    <submittedName>
        <fullName evidence="7">ATP-binding cassette domain-containing protein</fullName>
    </submittedName>
</protein>
<dbReference type="EMBL" id="WFKK01000023">
    <property type="protein sequence ID" value="KAB7888562.1"/>
    <property type="molecule type" value="Genomic_DNA"/>
</dbReference>
<keyword evidence="3" id="KW-0547">Nucleotide-binding</keyword>
<dbReference type="AlphaFoldDB" id="A0A6L4WS99"/>
<evidence type="ECO:0000256" key="2">
    <source>
        <dbReference type="ARBA" id="ARBA00022448"/>
    </source>
</evidence>
<keyword evidence="2" id="KW-0813">Transport</keyword>
<dbReference type="GO" id="GO:0016887">
    <property type="term" value="F:ATP hydrolysis activity"/>
    <property type="evidence" value="ECO:0007669"/>
    <property type="project" value="InterPro"/>
</dbReference>
<evidence type="ECO:0000313" key="9">
    <source>
        <dbReference type="Proteomes" id="UP000472839"/>
    </source>
</evidence>
<dbReference type="Gene3D" id="3.40.50.300">
    <property type="entry name" value="P-loop containing nucleotide triphosphate hydrolases"/>
    <property type="match status" value="1"/>
</dbReference>
<reference evidence="8 9" key="1">
    <citation type="submission" date="2019-10" db="EMBL/GenBank/DDBJ databases">
        <title>Poseidonibacter ostreae sp. nov., isolated from the gut of the Ostrea denselamellosa.</title>
        <authorList>
            <person name="Choi A."/>
        </authorList>
    </citation>
    <scope>NUCLEOTIDE SEQUENCE [LARGE SCALE GENOMIC DNA]</scope>
    <source>
        <strain evidence="7 9">SJOD-M-33</strain>
        <strain evidence="6 8">SJOD-M-5</strain>
    </source>
</reference>
<dbReference type="Proteomes" id="UP000461010">
    <property type="component" value="Unassembled WGS sequence"/>
</dbReference>
<evidence type="ECO:0000313" key="7">
    <source>
        <dbReference type="EMBL" id="KAB7888562.1"/>
    </source>
</evidence>
<dbReference type="SMART" id="SM00382">
    <property type="entry name" value="AAA"/>
    <property type="match status" value="1"/>
</dbReference>